<accession>A0ABR8DFR0</accession>
<dbReference type="Gene3D" id="2.160.20.10">
    <property type="entry name" value="Single-stranded right-handed beta-helix, Pectin lyase-like"/>
    <property type="match status" value="2"/>
</dbReference>
<dbReference type="NCBIfam" id="TIGR01901">
    <property type="entry name" value="adhes_NPXG"/>
    <property type="match status" value="1"/>
</dbReference>
<gene>
    <name evidence="2" type="ORF">H6G83_32320</name>
</gene>
<dbReference type="EMBL" id="JACJSG010000074">
    <property type="protein sequence ID" value="MBD2505235.1"/>
    <property type="molecule type" value="Genomic_DNA"/>
</dbReference>
<proteinExistence type="predicted"/>
<dbReference type="RefSeq" id="WP_190479844.1">
    <property type="nucleotide sequence ID" value="NZ_JACJSG010000074.1"/>
</dbReference>
<dbReference type="InterPro" id="IPR011050">
    <property type="entry name" value="Pectin_lyase_fold/virulence"/>
</dbReference>
<dbReference type="Proteomes" id="UP000661112">
    <property type="component" value="Unassembled WGS sequence"/>
</dbReference>
<organism evidence="2 3">
    <name type="scientific">Anabaena azotica FACHB-119</name>
    <dbReference type="NCBI Taxonomy" id="947527"/>
    <lineage>
        <taxon>Bacteria</taxon>
        <taxon>Bacillati</taxon>
        <taxon>Cyanobacteriota</taxon>
        <taxon>Cyanophyceae</taxon>
        <taxon>Nostocales</taxon>
        <taxon>Nostocaceae</taxon>
        <taxon>Anabaena</taxon>
        <taxon>Anabaena azotica</taxon>
    </lineage>
</organism>
<protein>
    <submittedName>
        <fullName evidence="2">Filamentous hemagglutinin N-terminal domain-containing protein</fullName>
    </submittedName>
</protein>
<dbReference type="Pfam" id="PF05860">
    <property type="entry name" value="TPS"/>
    <property type="match status" value="1"/>
</dbReference>
<evidence type="ECO:0000313" key="2">
    <source>
        <dbReference type="EMBL" id="MBD2505235.1"/>
    </source>
</evidence>
<name>A0ABR8DFR0_9NOST</name>
<keyword evidence="3" id="KW-1185">Reference proteome</keyword>
<sequence length="766" mass="78105">MKQVLTRLLFLTTNVLLLFEITTKSANSQIVPDATLGVNSQVTVDGNVTTITGGSQAGSNLFHSFGQFSLPTGTQAHFNNSLDIQNILVRVTGLSASNIDGLLQANGTANLFLINPNGISFGPNASLNIGGSFIASTANSIEFADGTAFDAVPSPTQALLTVAIPVGLRFTTKPASILVAGDGQGARTGSDLIDTTSGLRVQPNQTLALVGGDMTLTGATIKTAGGRIELGSVYGEGLVNLTPTDKGWVLGYLNIKTFADIQLSDAAVVDASGSGGGDIRVNSRNLSLTGGSQLEASTLGTETGGSIEVNATDSLTLVGSPGSDLFLNTTIAAEVYEGATGTGGSININTGRLLVADEAQISAGTSGIGNSGSIAISARDVEISGKSVITDSPFGSSIATVVEPGATGAGGDINVSTQRLIIRDGGAVSVSTYSQGNGGNLTIKASDSVVVTGQLPGYGTLSSSRISALTWGSGNAGNINLETGQLSLADGARISVSSEFPSVDIPIENPGTGNAGNLQISANKVDLTSESSILAATSGGEGGNIFLTSNNLTLSNSSINTNALNAGNSGNINIDTGALVLQNSQITANAIEGRGGNIKINAQGLFASPDSKITATSENGLDGTVQINAPQLDLLSSGIKNQYFQPNLAFNSCSPEPFSLPDELTIFPKGGFPRSPDDYLTPIWGWTDPSAPIPTKPLPQTQTPTQTQTQNTENIVVAQAWRNNGDGTVNFTITPDPAGDITAYSSPIKSPCIKRATDTRSTEDGK</sequence>
<evidence type="ECO:0000259" key="1">
    <source>
        <dbReference type="SMART" id="SM00912"/>
    </source>
</evidence>
<dbReference type="InterPro" id="IPR008638">
    <property type="entry name" value="FhaB/CdiA-like_TPS"/>
</dbReference>
<dbReference type="InterPro" id="IPR012334">
    <property type="entry name" value="Pectin_lyas_fold"/>
</dbReference>
<reference evidence="2 3" key="1">
    <citation type="journal article" date="2020" name="ISME J.">
        <title>Comparative genomics reveals insights into cyanobacterial evolution and habitat adaptation.</title>
        <authorList>
            <person name="Chen M.Y."/>
            <person name="Teng W.K."/>
            <person name="Zhao L."/>
            <person name="Hu C.X."/>
            <person name="Zhou Y.K."/>
            <person name="Han B.P."/>
            <person name="Song L.R."/>
            <person name="Shu W.S."/>
        </authorList>
    </citation>
    <scope>NUCLEOTIDE SEQUENCE [LARGE SCALE GENOMIC DNA]</scope>
    <source>
        <strain evidence="2 3">FACHB-119</strain>
    </source>
</reference>
<dbReference type="SMART" id="SM00912">
    <property type="entry name" value="Haemagg_act"/>
    <property type="match status" value="1"/>
</dbReference>
<feature type="domain" description="Filamentous haemagglutinin FhaB/tRNA nuclease CdiA-like TPS" evidence="1">
    <location>
        <begin position="32"/>
        <end position="144"/>
    </location>
</feature>
<dbReference type="SUPFAM" id="SSF51126">
    <property type="entry name" value="Pectin lyase-like"/>
    <property type="match status" value="3"/>
</dbReference>
<comment type="caution">
    <text evidence="2">The sequence shown here is derived from an EMBL/GenBank/DDBJ whole genome shotgun (WGS) entry which is preliminary data.</text>
</comment>
<evidence type="ECO:0000313" key="3">
    <source>
        <dbReference type="Proteomes" id="UP000661112"/>
    </source>
</evidence>